<gene>
    <name evidence="1" type="ORF">PR048_033788</name>
</gene>
<accession>A0ABQ9G2B3</accession>
<reference evidence="1 2" key="1">
    <citation type="submission" date="2023-02" db="EMBL/GenBank/DDBJ databases">
        <title>LHISI_Scaffold_Assembly.</title>
        <authorList>
            <person name="Stuart O.P."/>
            <person name="Cleave R."/>
            <person name="Magrath M.J.L."/>
            <person name="Mikheyev A.S."/>
        </authorList>
    </citation>
    <scope>NUCLEOTIDE SEQUENCE [LARGE SCALE GENOMIC DNA]</scope>
    <source>
        <strain evidence="1">Daus_M_001</strain>
        <tissue evidence="1">Leg muscle</tissue>
    </source>
</reference>
<organism evidence="1 2">
    <name type="scientific">Dryococelus australis</name>
    <dbReference type="NCBI Taxonomy" id="614101"/>
    <lineage>
        <taxon>Eukaryota</taxon>
        <taxon>Metazoa</taxon>
        <taxon>Ecdysozoa</taxon>
        <taxon>Arthropoda</taxon>
        <taxon>Hexapoda</taxon>
        <taxon>Insecta</taxon>
        <taxon>Pterygota</taxon>
        <taxon>Neoptera</taxon>
        <taxon>Polyneoptera</taxon>
        <taxon>Phasmatodea</taxon>
        <taxon>Verophasmatodea</taxon>
        <taxon>Anareolatae</taxon>
        <taxon>Phasmatidae</taxon>
        <taxon>Eurycanthinae</taxon>
        <taxon>Dryococelus</taxon>
    </lineage>
</organism>
<sequence length="303" mass="33936">MWWCSVHQPSEPRWLRRVDCMWASKLSGLNEYLAPMRCYKCQGLGPPLGAARLKSQPPAAFVELRARFNTCPQKRVWKARGHLVQTAAGGATGPTDHQATARACPIMERSITLKEIINLQRSSGVSAELAALLSDPGMDADILLVQEPYSVRGGSQDCEKSRNGCNGIKPSVPTHTMCFVQITKPLGRRDIIVSSYFQHQRHRDTSIRWACGRQCQRRTRHSPTTNARETSWTEFVLAHDLHVANQAGQPSTFVSDSCGSESNIDVHWPRCRPPGKLADWVVTYDSSSDHRLIRFFSQPSRAN</sequence>
<dbReference type="SUPFAM" id="SSF56219">
    <property type="entry name" value="DNase I-like"/>
    <property type="match status" value="1"/>
</dbReference>
<name>A0ABQ9G2B3_9NEOP</name>
<dbReference type="EMBL" id="JARBHB010000674">
    <property type="protein sequence ID" value="KAJ8865468.1"/>
    <property type="molecule type" value="Genomic_DNA"/>
</dbReference>
<comment type="caution">
    <text evidence="1">The sequence shown here is derived from an EMBL/GenBank/DDBJ whole genome shotgun (WGS) entry which is preliminary data.</text>
</comment>
<evidence type="ECO:0008006" key="3">
    <source>
        <dbReference type="Google" id="ProtNLM"/>
    </source>
</evidence>
<evidence type="ECO:0000313" key="2">
    <source>
        <dbReference type="Proteomes" id="UP001159363"/>
    </source>
</evidence>
<proteinExistence type="predicted"/>
<dbReference type="InterPro" id="IPR036691">
    <property type="entry name" value="Endo/exonu/phosph_ase_sf"/>
</dbReference>
<keyword evidence="2" id="KW-1185">Reference proteome</keyword>
<evidence type="ECO:0000313" key="1">
    <source>
        <dbReference type="EMBL" id="KAJ8865468.1"/>
    </source>
</evidence>
<protein>
    <recommendedName>
        <fullName evidence="3">Endonuclease/exonuclease/phosphatase domain-containing protein</fullName>
    </recommendedName>
</protein>
<dbReference type="Gene3D" id="3.60.10.10">
    <property type="entry name" value="Endonuclease/exonuclease/phosphatase"/>
    <property type="match status" value="1"/>
</dbReference>
<dbReference type="Proteomes" id="UP001159363">
    <property type="component" value="Unassembled WGS sequence"/>
</dbReference>